<proteinExistence type="predicted"/>
<feature type="region of interest" description="Disordered" evidence="1">
    <location>
        <begin position="29"/>
        <end position="61"/>
    </location>
</feature>
<name>A0AAV3P6K7_LITER</name>
<protein>
    <recommendedName>
        <fullName evidence="5">LPXTG cell wall anchor domain-containing protein</fullName>
    </recommendedName>
</protein>
<sequence length="107" mass="11839">MPTRPRRLRNNYKVRRDVGPIVNPCCRKAQLQGGAGSNNNVDVPHQPSPLSSKSKHRSPPIDILAPESSTVTVSQATHGGAYLLVFLLLGLFYFIKKNRKNAKNYLG</sequence>
<dbReference type="EMBL" id="BAABME010000996">
    <property type="protein sequence ID" value="GAA0146873.1"/>
    <property type="molecule type" value="Genomic_DNA"/>
</dbReference>
<keyword evidence="2" id="KW-1133">Transmembrane helix</keyword>
<gene>
    <name evidence="3" type="ORF">LIER_06721</name>
</gene>
<organism evidence="3 4">
    <name type="scientific">Lithospermum erythrorhizon</name>
    <name type="common">Purple gromwell</name>
    <name type="synonym">Lithospermum officinale var. erythrorhizon</name>
    <dbReference type="NCBI Taxonomy" id="34254"/>
    <lineage>
        <taxon>Eukaryota</taxon>
        <taxon>Viridiplantae</taxon>
        <taxon>Streptophyta</taxon>
        <taxon>Embryophyta</taxon>
        <taxon>Tracheophyta</taxon>
        <taxon>Spermatophyta</taxon>
        <taxon>Magnoliopsida</taxon>
        <taxon>eudicotyledons</taxon>
        <taxon>Gunneridae</taxon>
        <taxon>Pentapetalae</taxon>
        <taxon>asterids</taxon>
        <taxon>lamiids</taxon>
        <taxon>Boraginales</taxon>
        <taxon>Boraginaceae</taxon>
        <taxon>Boraginoideae</taxon>
        <taxon>Lithospermeae</taxon>
        <taxon>Lithospermum</taxon>
    </lineage>
</organism>
<keyword evidence="2" id="KW-0472">Membrane</keyword>
<evidence type="ECO:0000313" key="3">
    <source>
        <dbReference type="EMBL" id="GAA0146873.1"/>
    </source>
</evidence>
<feature type="transmembrane region" description="Helical" evidence="2">
    <location>
        <begin position="76"/>
        <end position="95"/>
    </location>
</feature>
<comment type="caution">
    <text evidence="3">The sequence shown here is derived from an EMBL/GenBank/DDBJ whole genome shotgun (WGS) entry which is preliminary data.</text>
</comment>
<dbReference type="Proteomes" id="UP001454036">
    <property type="component" value="Unassembled WGS sequence"/>
</dbReference>
<keyword evidence="2" id="KW-0812">Transmembrane</keyword>
<evidence type="ECO:0000256" key="1">
    <source>
        <dbReference type="SAM" id="MobiDB-lite"/>
    </source>
</evidence>
<evidence type="ECO:0000313" key="4">
    <source>
        <dbReference type="Proteomes" id="UP001454036"/>
    </source>
</evidence>
<accession>A0AAV3P6K7</accession>
<evidence type="ECO:0008006" key="5">
    <source>
        <dbReference type="Google" id="ProtNLM"/>
    </source>
</evidence>
<evidence type="ECO:0000256" key="2">
    <source>
        <dbReference type="SAM" id="Phobius"/>
    </source>
</evidence>
<dbReference type="AlphaFoldDB" id="A0AAV3P6K7"/>
<keyword evidence="4" id="KW-1185">Reference proteome</keyword>
<reference evidence="3 4" key="1">
    <citation type="submission" date="2024-01" db="EMBL/GenBank/DDBJ databases">
        <title>The complete chloroplast genome sequence of Lithospermum erythrorhizon: insights into the phylogenetic relationship among Boraginaceae species and the maternal lineages of purple gromwells.</title>
        <authorList>
            <person name="Okada T."/>
            <person name="Watanabe K."/>
        </authorList>
    </citation>
    <scope>NUCLEOTIDE SEQUENCE [LARGE SCALE GENOMIC DNA]</scope>
</reference>